<keyword evidence="3" id="KW-1185">Reference proteome</keyword>
<protein>
    <submittedName>
        <fullName evidence="2">Uncharacterized protein</fullName>
    </submittedName>
</protein>
<evidence type="ECO:0000256" key="1">
    <source>
        <dbReference type="SAM" id="MobiDB-lite"/>
    </source>
</evidence>
<dbReference type="OrthoDB" id="5235253at2759"/>
<feature type="compositionally biased region" description="Low complexity" evidence="1">
    <location>
        <begin position="410"/>
        <end position="421"/>
    </location>
</feature>
<dbReference type="Proteomes" id="UP001140453">
    <property type="component" value="Unassembled WGS sequence"/>
</dbReference>
<feature type="region of interest" description="Disordered" evidence="1">
    <location>
        <begin position="231"/>
        <end position="271"/>
    </location>
</feature>
<evidence type="ECO:0000313" key="3">
    <source>
        <dbReference type="Proteomes" id="UP001140453"/>
    </source>
</evidence>
<feature type="compositionally biased region" description="Basic and acidic residues" evidence="1">
    <location>
        <begin position="231"/>
        <end position="251"/>
    </location>
</feature>
<feature type="compositionally biased region" description="Polar residues" evidence="1">
    <location>
        <begin position="482"/>
        <end position="491"/>
    </location>
</feature>
<feature type="compositionally biased region" description="Polar residues" evidence="1">
    <location>
        <begin position="148"/>
        <end position="157"/>
    </location>
</feature>
<feature type="region of interest" description="Disordered" evidence="1">
    <location>
        <begin position="372"/>
        <end position="491"/>
    </location>
</feature>
<reference evidence="2" key="1">
    <citation type="submission" date="2022-10" db="EMBL/GenBank/DDBJ databases">
        <title>Tapping the CABI collections for fungal endophytes: first genome assemblies for Collariella, Neodidymelliopsis, Ascochyta clinopodiicola, Didymella pomorum, Didymosphaeria variabile, Neocosmospora piperis and Neocucurbitaria cava.</title>
        <authorList>
            <person name="Hill R."/>
        </authorList>
    </citation>
    <scope>NUCLEOTIDE SEQUENCE</scope>
    <source>
        <strain evidence="2">IMI 355082</strain>
    </source>
</reference>
<feature type="compositionally biased region" description="Low complexity" evidence="1">
    <location>
        <begin position="256"/>
        <end position="267"/>
    </location>
</feature>
<evidence type="ECO:0000313" key="2">
    <source>
        <dbReference type="EMBL" id="KAJ4397246.1"/>
    </source>
</evidence>
<accession>A0A9W8Z3K3</accession>
<feature type="compositionally biased region" description="Polar residues" evidence="1">
    <location>
        <begin position="171"/>
        <end position="183"/>
    </location>
</feature>
<organism evidence="2 3">
    <name type="scientific">Gnomoniopsis smithogilvyi</name>
    <dbReference type="NCBI Taxonomy" id="1191159"/>
    <lineage>
        <taxon>Eukaryota</taxon>
        <taxon>Fungi</taxon>
        <taxon>Dikarya</taxon>
        <taxon>Ascomycota</taxon>
        <taxon>Pezizomycotina</taxon>
        <taxon>Sordariomycetes</taxon>
        <taxon>Sordariomycetidae</taxon>
        <taxon>Diaporthales</taxon>
        <taxon>Gnomoniaceae</taxon>
        <taxon>Gnomoniopsis</taxon>
    </lineage>
</organism>
<gene>
    <name evidence="2" type="ORF">N0V93_001470</name>
</gene>
<feature type="region of interest" description="Disordered" evidence="1">
    <location>
        <begin position="141"/>
        <end position="209"/>
    </location>
</feature>
<dbReference type="EMBL" id="JAPEVB010000001">
    <property type="protein sequence ID" value="KAJ4397246.1"/>
    <property type="molecule type" value="Genomic_DNA"/>
</dbReference>
<dbReference type="AlphaFoldDB" id="A0A9W8Z3K3"/>
<feature type="compositionally biased region" description="Basic residues" evidence="1">
    <location>
        <begin position="427"/>
        <end position="441"/>
    </location>
</feature>
<sequence length="491" mass="54234">MATVAIAQQPHGVVAIPSKVYTPSKLELSKPFTRKIHRIIINETEKLIKQRNDLEQALVEATERSRNGPRSNDGPSREDIIKLSHELGRREAEHIRLRKKLIEKRKQLYRWSPSRNRELDLELLQALQWKFKRNLTTCLSDRERSVSTKEAGSGTTTDGDKRNQHAIVSKASANSGPSGQSAGSEKDDSHNDRRKGAPMGSISNLDGSFDDYAREASKKRKLADEPTDLKVEVEVEKERRQQAKKEQKPNKDQTPGLGSLSLSTSGLQEEVAPATGNIPAIDSMFQSKKKLNFNGKKALFSAKESDASTIKATTGSSSDNVKTKNCKINAIQTNSSSVNTSSTQNESLVEPWYKLHARAMMDPEFNDKVYYRPSRKRKRPHSDVYVHGALPEPREVVKGGWPLPTPPMSSPSLSPSCSSQSETGRTGKSRGKTNNRKRRAHPGNARDRGRLSAPEPSRHGSLASGPSTAGFSVSKAPRPTQKFPSNVMSAS</sequence>
<name>A0A9W8Z3K3_9PEZI</name>
<proteinExistence type="predicted"/>
<comment type="caution">
    <text evidence="2">The sequence shown here is derived from an EMBL/GenBank/DDBJ whole genome shotgun (WGS) entry which is preliminary data.</text>
</comment>
<feature type="compositionally biased region" description="Basic and acidic residues" evidence="1">
    <location>
        <begin position="184"/>
        <end position="195"/>
    </location>
</feature>